<dbReference type="InterPro" id="IPR027417">
    <property type="entry name" value="P-loop_NTPase"/>
</dbReference>
<reference evidence="2 3" key="1">
    <citation type="submission" date="2019-11" db="EMBL/GenBank/DDBJ databases">
        <title>The genome sequence of Methylocystis heyeri.</title>
        <authorList>
            <person name="Oshkin I.Y."/>
            <person name="Miroshnikov K."/>
            <person name="Dedysh S.N."/>
        </authorList>
    </citation>
    <scope>NUCLEOTIDE SEQUENCE [LARGE SCALE GENOMIC DNA]</scope>
    <source>
        <strain evidence="2 3">H2</strain>
    </source>
</reference>
<accession>A0A6B8KHW2</accession>
<organism evidence="2 3">
    <name type="scientific">Methylocystis heyeri</name>
    <dbReference type="NCBI Taxonomy" id="391905"/>
    <lineage>
        <taxon>Bacteria</taxon>
        <taxon>Pseudomonadati</taxon>
        <taxon>Pseudomonadota</taxon>
        <taxon>Alphaproteobacteria</taxon>
        <taxon>Hyphomicrobiales</taxon>
        <taxon>Methylocystaceae</taxon>
        <taxon>Methylocystis</taxon>
    </lineage>
</organism>
<proteinExistence type="predicted"/>
<evidence type="ECO:0000313" key="3">
    <source>
        <dbReference type="Proteomes" id="UP000309061"/>
    </source>
</evidence>
<sequence>MNAKFPVWGWKSPKDLFSFNQYASFLRNPHILVVFRNVLDVCKSSELKEGVPPIVTLLDASSVYGALAEIAASTEFPLAMLTYESLVKNSEAVAKNLSDWLGLNADCQALMDAAGFVSSDAGYRPLKGADHDGLFDELELEKDRCRQQIQSYSSFVGRLERTRAIVEEDLRNARECRNRIIGELAVAAQRWAGEDDELFKYIIGLDFVRDQDMRAAIRNKRSAPQPDQTEAGALEGMREQSRELQSRYEALRGHIFTMLGERLRLQRKMDQAQDSLDLLSSLAEKEIQSGVDELRRLISLREEDLDGGEE</sequence>
<name>A0A6B8KHW2_9HYPH</name>
<keyword evidence="3" id="KW-1185">Reference proteome</keyword>
<dbReference type="AlphaFoldDB" id="A0A6B8KHW2"/>
<feature type="region of interest" description="Disordered" evidence="1">
    <location>
        <begin position="219"/>
        <end position="238"/>
    </location>
</feature>
<evidence type="ECO:0000256" key="1">
    <source>
        <dbReference type="SAM" id="MobiDB-lite"/>
    </source>
</evidence>
<dbReference type="SUPFAM" id="SSF52540">
    <property type="entry name" value="P-loop containing nucleoside triphosphate hydrolases"/>
    <property type="match status" value="1"/>
</dbReference>
<protein>
    <submittedName>
        <fullName evidence="2">Uncharacterized protein</fullName>
    </submittedName>
</protein>
<dbReference type="Proteomes" id="UP000309061">
    <property type="component" value="Chromosome"/>
</dbReference>
<dbReference type="Gene3D" id="3.40.50.300">
    <property type="entry name" value="P-loop containing nucleotide triphosphate hydrolases"/>
    <property type="match status" value="1"/>
</dbReference>
<dbReference type="EMBL" id="CP046052">
    <property type="protein sequence ID" value="QGM46601.1"/>
    <property type="molecule type" value="Genomic_DNA"/>
</dbReference>
<dbReference type="RefSeq" id="WP_136496830.1">
    <property type="nucleotide sequence ID" value="NZ_CP046052.1"/>
</dbReference>
<dbReference type="OrthoDB" id="8100534at2"/>
<dbReference type="KEGG" id="mhey:H2LOC_013345"/>
<evidence type="ECO:0000313" key="2">
    <source>
        <dbReference type="EMBL" id="QGM46601.1"/>
    </source>
</evidence>
<gene>
    <name evidence="2" type="ORF">H2LOC_013345</name>
</gene>